<dbReference type="InterPro" id="IPR004166">
    <property type="entry name" value="a-kinase_dom"/>
</dbReference>
<comment type="similarity">
    <text evidence="1">Belongs to the protein kinase superfamily. Alpha-type protein kinase family. ALPK subfamily.</text>
</comment>
<keyword evidence="15" id="KW-1185">Reference proteome</keyword>
<dbReference type="SMART" id="SM00408">
    <property type="entry name" value="IGc2"/>
    <property type="match status" value="2"/>
</dbReference>
<feature type="compositionally biased region" description="Polar residues" evidence="11">
    <location>
        <begin position="309"/>
        <end position="333"/>
    </location>
</feature>
<dbReference type="GO" id="GO:0004674">
    <property type="term" value="F:protein serine/threonine kinase activity"/>
    <property type="evidence" value="ECO:0007669"/>
    <property type="project" value="UniProtKB-KW"/>
</dbReference>
<dbReference type="PANTHER" id="PTHR47091">
    <property type="entry name" value="ALPHA-PROTEIN KINASE 2-RELATED"/>
    <property type="match status" value="1"/>
</dbReference>
<dbReference type="EC" id="2.7.11.1" evidence="2"/>
<reference evidence="14" key="2">
    <citation type="submission" date="2025-09" db="UniProtKB">
        <authorList>
            <consortium name="Ensembl"/>
        </authorList>
    </citation>
    <scope>IDENTIFICATION</scope>
</reference>
<dbReference type="InterPro" id="IPR003599">
    <property type="entry name" value="Ig_sub"/>
</dbReference>
<dbReference type="SMART" id="SM00811">
    <property type="entry name" value="Alpha_kinase"/>
    <property type="match status" value="1"/>
</dbReference>
<evidence type="ECO:0000256" key="2">
    <source>
        <dbReference type="ARBA" id="ARBA00012513"/>
    </source>
</evidence>
<reference evidence="14" key="1">
    <citation type="submission" date="2025-08" db="UniProtKB">
        <authorList>
            <consortium name="Ensembl"/>
        </authorList>
    </citation>
    <scope>IDENTIFICATION</scope>
</reference>
<feature type="compositionally biased region" description="Basic and acidic residues" evidence="11">
    <location>
        <begin position="1370"/>
        <end position="1386"/>
    </location>
</feature>
<feature type="compositionally biased region" description="Basic residues" evidence="11">
    <location>
        <begin position="506"/>
        <end position="517"/>
    </location>
</feature>
<feature type="compositionally biased region" description="Polar residues" evidence="11">
    <location>
        <begin position="676"/>
        <end position="692"/>
    </location>
</feature>
<keyword evidence="4" id="KW-0808">Transferase</keyword>
<dbReference type="Gene3D" id="3.20.200.10">
    <property type="entry name" value="MHCK/EF2 kinase"/>
    <property type="match status" value="1"/>
</dbReference>
<dbReference type="Ensembl" id="ENSSPUT00000024238.1">
    <property type="protein sequence ID" value="ENSSPUP00000022731.1"/>
    <property type="gene ID" value="ENSSPUG00000017449.1"/>
</dbReference>
<feature type="region of interest" description="Disordered" evidence="11">
    <location>
        <begin position="391"/>
        <end position="487"/>
    </location>
</feature>
<feature type="compositionally biased region" description="Low complexity" evidence="11">
    <location>
        <begin position="575"/>
        <end position="587"/>
    </location>
</feature>
<evidence type="ECO:0000256" key="4">
    <source>
        <dbReference type="ARBA" id="ARBA00022679"/>
    </source>
</evidence>
<proteinExistence type="inferred from homology"/>
<keyword evidence="3" id="KW-0723">Serine/threonine-protein kinase</keyword>
<dbReference type="InterPro" id="IPR007110">
    <property type="entry name" value="Ig-like_dom"/>
</dbReference>
<feature type="compositionally biased region" description="Basic and acidic residues" evidence="11">
    <location>
        <begin position="207"/>
        <end position="216"/>
    </location>
</feature>
<accession>A0A8D0LC03</accession>
<evidence type="ECO:0000256" key="3">
    <source>
        <dbReference type="ARBA" id="ARBA00022527"/>
    </source>
</evidence>
<feature type="compositionally biased region" description="Basic and acidic residues" evidence="11">
    <location>
        <begin position="556"/>
        <end position="574"/>
    </location>
</feature>
<sequence length="1386" mass="153026">SSSNTLLGFFRSTFCAIIAQLTEETQPLFETTLKSYAVSENSDAKFTCIVTGYPQPEVTWYKDDEEMDRYCGLPKYEIFHHGNHHTLQLYKCREEDAAIYQASARNSKGIVSCSGVLEVGTMTEYKIHQRWFAKLKWKAEAKMHEIEHSRRRGKENMVMDQLRRVSPDRFQRKRRLTGDMGLHSGTSVWKKEDVTKVHIPELKLRLQEDDTTKPKEPSLNATPGLSNNFIPGPLVAEVTTNGDSSLESGEENDSGFLAYFYETMEKITSKPTAKESFSKKKKKDELATQLEANQEVSRRDDTREGLNFYHSQIDATSVTSPKSTPPMATSTQLMEKEPGKSPSLYVEMDRPPPCSLPAKEDVYFSLKDMYFDSTVKPGTEEKLPQVLVVEGEGQKEPVAEQESEENKTTDTNKSPIVEIKPSGDLNRRRFQPPSPESPESGPERQCSFSNENTMEIPNDRNVQETDLQDILLPDAKQPHQPACPPWNLVAPLASLSLLAQEMRGTKSAKRQCPHKGNGKGGGGGRRAAEAAHTTGIGKPRTQQNTNHNTRPGPKAPKREWNEGREHTRAHRETTTQDGEQTDTQEGTRTPGAARSSSMERGGRGAAPQEGQHTQHHGHGGVWKPKAKEAERPGPGTGQDTVKGTQKQTDSTGSMGHPAATQPESAAVGGEVPPQPESAQNSNTSTEPETQHMSLVSSLKNYLLLLLKMSTESDKSKGSTEHVAETVQQGSQPAGGEEALPGGIAVLTPRTSRKIFERVKNNQLFQSAERLQLSPRTSRKLTGMINQELLTNRQTLAVSPLASEPEDPSLPSIPSIVVGDVPEDGLSDMSEAVVALPSATPQELASGARRKIYLPKVKQGDEVEGDALDHGKRDSSTVSPQQTHKNVALLEAPVPSPSPPMERRSPTLARKMATLEVPKIYKETPDESKSMADSNLGVQDSPMDSQQEVKAEESWKANDPFKAPQVIRKIRAEQFSDASGNLKLWCQFFNVLSDSKLTWYKDEVPVAEARRSSGDESQAALAIVQASSKDCGVYQCTIENKYGTDTTDFLLSAEVLSGFISREEIEVGEEIEMTPMVFAKGLADSGYWGDKLFGRILIEDMEVGTGFLHKACRARAIYGLEPIFESGCTGIIQVRNLIAFGDRSESTLVERNYDITIQECKIQNSSREYGKIFAAEARAIPAFGPVPEIIPRYLIYRPANNIPYATMEEDLSGSFECYCMRQQDSSLTSSASETGHKCNTFQHWLYQWTNGNILVTDLQGVGWKVTNVSIATKSKGYQGLKESCCPTLLEHFAVTHQCNHYCQLLGLKTIETPQLTKAKGSKSPSMGRKAPSAQSSPQLQKKGLVSPQGPRKSAVSPKNTRKYPQAPEPEPVPKPRARESSKGTRFQ</sequence>
<dbReference type="OMA" id="WPPAINR"/>
<dbReference type="PROSITE" id="PS51158">
    <property type="entry name" value="ALPHA_KINASE"/>
    <property type="match status" value="1"/>
</dbReference>
<keyword evidence="6" id="KW-0418">Kinase</keyword>
<feature type="compositionally biased region" description="Basic and acidic residues" evidence="11">
    <location>
        <begin position="712"/>
        <end position="723"/>
    </location>
</feature>
<evidence type="ECO:0000256" key="6">
    <source>
        <dbReference type="ARBA" id="ARBA00022777"/>
    </source>
</evidence>
<feature type="compositionally biased region" description="Polar residues" evidence="11">
    <location>
        <begin position="446"/>
        <end position="455"/>
    </location>
</feature>
<feature type="region of interest" description="Disordered" evidence="11">
    <location>
        <begin position="271"/>
        <end position="346"/>
    </location>
</feature>
<dbReference type="PANTHER" id="PTHR47091:SF1">
    <property type="entry name" value="ALPHA-PROTEIN KINASE 3"/>
    <property type="match status" value="1"/>
</dbReference>
<dbReference type="Pfam" id="PF07679">
    <property type="entry name" value="I-set"/>
    <property type="match status" value="2"/>
</dbReference>
<evidence type="ECO:0000313" key="15">
    <source>
        <dbReference type="Proteomes" id="UP000694392"/>
    </source>
</evidence>
<dbReference type="InterPro" id="IPR003598">
    <property type="entry name" value="Ig_sub2"/>
</dbReference>
<dbReference type="SUPFAM" id="SSF48726">
    <property type="entry name" value="Immunoglobulin"/>
    <property type="match status" value="2"/>
</dbReference>
<dbReference type="InterPro" id="IPR013098">
    <property type="entry name" value="Ig_I-set"/>
</dbReference>
<name>A0A8D0LC03_SPHPU</name>
<feature type="region of interest" description="Disordered" evidence="11">
    <location>
        <begin position="501"/>
        <end position="692"/>
    </location>
</feature>
<feature type="region of interest" description="Disordered" evidence="11">
    <location>
        <begin position="207"/>
        <end position="228"/>
    </location>
</feature>
<keyword evidence="7" id="KW-1015">Disulfide bond</keyword>
<keyword evidence="8" id="KW-0393">Immunoglobulin domain</keyword>
<feature type="domain" description="Alpha-type protein kinase" evidence="13">
    <location>
        <begin position="1079"/>
        <end position="1309"/>
    </location>
</feature>
<feature type="region of interest" description="Disordered" evidence="11">
    <location>
        <begin position="712"/>
        <end position="741"/>
    </location>
</feature>
<feature type="compositionally biased region" description="Polar residues" evidence="11">
    <location>
        <begin position="219"/>
        <end position="228"/>
    </location>
</feature>
<evidence type="ECO:0000259" key="13">
    <source>
        <dbReference type="PROSITE" id="PS51158"/>
    </source>
</evidence>
<dbReference type="GO" id="GO:0055013">
    <property type="term" value="P:cardiac muscle cell development"/>
    <property type="evidence" value="ECO:0007669"/>
    <property type="project" value="TreeGrafter"/>
</dbReference>
<dbReference type="Proteomes" id="UP000694392">
    <property type="component" value="Unplaced"/>
</dbReference>
<evidence type="ECO:0000256" key="11">
    <source>
        <dbReference type="SAM" id="MobiDB-lite"/>
    </source>
</evidence>
<feature type="compositionally biased region" description="Basic and acidic residues" evidence="11">
    <location>
        <begin position="392"/>
        <end position="410"/>
    </location>
</feature>
<dbReference type="InterPro" id="IPR036179">
    <property type="entry name" value="Ig-like_dom_sf"/>
</dbReference>
<dbReference type="SMART" id="SM00409">
    <property type="entry name" value="IG"/>
    <property type="match status" value="2"/>
</dbReference>
<keyword evidence="5" id="KW-0677">Repeat</keyword>
<evidence type="ECO:0000256" key="7">
    <source>
        <dbReference type="ARBA" id="ARBA00023157"/>
    </source>
</evidence>
<comment type="catalytic activity">
    <reaction evidence="9">
        <text>L-threonyl-[protein] + ATP = O-phospho-L-threonyl-[protein] + ADP + H(+)</text>
        <dbReference type="Rhea" id="RHEA:46608"/>
        <dbReference type="Rhea" id="RHEA-COMP:11060"/>
        <dbReference type="Rhea" id="RHEA-COMP:11605"/>
        <dbReference type="ChEBI" id="CHEBI:15378"/>
        <dbReference type="ChEBI" id="CHEBI:30013"/>
        <dbReference type="ChEBI" id="CHEBI:30616"/>
        <dbReference type="ChEBI" id="CHEBI:61977"/>
        <dbReference type="ChEBI" id="CHEBI:456216"/>
        <dbReference type="EC" id="2.7.11.1"/>
    </reaction>
</comment>
<evidence type="ECO:0000313" key="14">
    <source>
        <dbReference type="Ensembl" id="ENSSPUP00000022731.1"/>
    </source>
</evidence>
<feature type="region of interest" description="Disordered" evidence="11">
    <location>
        <begin position="1314"/>
        <end position="1386"/>
    </location>
</feature>
<dbReference type="GO" id="GO:0005634">
    <property type="term" value="C:nucleus"/>
    <property type="evidence" value="ECO:0007669"/>
    <property type="project" value="TreeGrafter"/>
</dbReference>
<organism evidence="14 15">
    <name type="scientific">Sphenodon punctatus</name>
    <name type="common">Tuatara</name>
    <name type="synonym">Hatteria punctata</name>
    <dbReference type="NCBI Taxonomy" id="8508"/>
    <lineage>
        <taxon>Eukaryota</taxon>
        <taxon>Metazoa</taxon>
        <taxon>Chordata</taxon>
        <taxon>Craniata</taxon>
        <taxon>Vertebrata</taxon>
        <taxon>Euteleostomi</taxon>
        <taxon>Lepidosauria</taxon>
        <taxon>Sphenodontia</taxon>
        <taxon>Sphenodontidae</taxon>
        <taxon>Sphenodon</taxon>
    </lineage>
</organism>
<evidence type="ECO:0000256" key="1">
    <source>
        <dbReference type="ARBA" id="ARBA00008651"/>
    </source>
</evidence>
<dbReference type="FunFam" id="2.60.40.10:FF:000069">
    <property type="entry name" value="Alpha-protein kinase 3"/>
    <property type="match status" value="1"/>
</dbReference>
<feature type="compositionally biased region" description="Polar residues" evidence="11">
    <location>
        <begin position="637"/>
        <end position="653"/>
    </location>
</feature>
<dbReference type="GO" id="GO:0005524">
    <property type="term" value="F:ATP binding"/>
    <property type="evidence" value="ECO:0007669"/>
    <property type="project" value="InterPro"/>
</dbReference>
<dbReference type="Gene3D" id="2.60.40.10">
    <property type="entry name" value="Immunoglobulins"/>
    <property type="match status" value="2"/>
</dbReference>
<dbReference type="GeneTree" id="ENSGT00940000158534"/>
<protein>
    <recommendedName>
        <fullName evidence="2">non-specific serine/threonine protein kinase</fullName>
        <ecNumber evidence="2">2.7.11.1</ecNumber>
    </recommendedName>
</protein>
<dbReference type="InterPro" id="IPR013783">
    <property type="entry name" value="Ig-like_fold"/>
</dbReference>
<evidence type="ECO:0000256" key="5">
    <source>
        <dbReference type="ARBA" id="ARBA00022737"/>
    </source>
</evidence>
<evidence type="ECO:0000259" key="12">
    <source>
        <dbReference type="PROSITE" id="PS50835"/>
    </source>
</evidence>
<dbReference type="SUPFAM" id="SSF56112">
    <property type="entry name" value="Protein kinase-like (PK-like)"/>
    <property type="match status" value="1"/>
</dbReference>
<evidence type="ECO:0000256" key="10">
    <source>
        <dbReference type="ARBA" id="ARBA00048679"/>
    </source>
</evidence>
<feature type="domain" description="Ig-like" evidence="12">
    <location>
        <begin position="27"/>
        <end position="118"/>
    </location>
</feature>
<feature type="compositionally biased region" description="Basic and acidic residues" evidence="11">
    <location>
        <begin position="271"/>
        <end position="286"/>
    </location>
</feature>
<dbReference type="InterPro" id="IPR011009">
    <property type="entry name" value="Kinase-like_dom_sf"/>
</dbReference>
<feature type="domain" description="Ig-like" evidence="12">
    <location>
        <begin position="963"/>
        <end position="1051"/>
    </location>
</feature>
<feature type="compositionally biased region" description="Polar residues" evidence="11">
    <location>
        <begin position="540"/>
        <end position="549"/>
    </location>
</feature>
<evidence type="ECO:0000256" key="8">
    <source>
        <dbReference type="ARBA" id="ARBA00023319"/>
    </source>
</evidence>
<evidence type="ECO:0000256" key="9">
    <source>
        <dbReference type="ARBA" id="ARBA00047899"/>
    </source>
</evidence>
<dbReference type="FunFam" id="2.60.40.10:FF:000543">
    <property type="entry name" value="Alpha-protein kinase 3"/>
    <property type="match status" value="1"/>
</dbReference>
<comment type="catalytic activity">
    <reaction evidence="10">
        <text>L-seryl-[protein] + ATP = O-phospho-L-seryl-[protein] + ADP + H(+)</text>
        <dbReference type="Rhea" id="RHEA:17989"/>
        <dbReference type="Rhea" id="RHEA-COMP:9863"/>
        <dbReference type="Rhea" id="RHEA-COMP:11604"/>
        <dbReference type="ChEBI" id="CHEBI:15378"/>
        <dbReference type="ChEBI" id="CHEBI:29999"/>
        <dbReference type="ChEBI" id="CHEBI:30616"/>
        <dbReference type="ChEBI" id="CHEBI:83421"/>
        <dbReference type="ChEBI" id="CHEBI:456216"/>
        <dbReference type="EC" id="2.7.11.1"/>
    </reaction>
</comment>
<dbReference type="Pfam" id="PF02816">
    <property type="entry name" value="Alpha_kinase"/>
    <property type="match status" value="1"/>
</dbReference>
<dbReference type="PROSITE" id="PS50835">
    <property type="entry name" value="IG_LIKE"/>
    <property type="match status" value="2"/>
</dbReference>